<keyword evidence="1" id="KW-0472">Membrane</keyword>
<name>A0ABT2H0N4_9MICO</name>
<dbReference type="RefSeq" id="WP_259538297.1">
    <property type="nucleotide sequence ID" value="NZ_JANLCJ010000002.1"/>
</dbReference>
<evidence type="ECO:0000313" key="3">
    <source>
        <dbReference type="Proteomes" id="UP001165586"/>
    </source>
</evidence>
<keyword evidence="1" id="KW-1133">Transmembrane helix</keyword>
<keyword evidence="3" id="KW-1185">Reference proteome</keyword>
<feature type="transmembrane region" description="Helical" evidence="1">
    <location>
        <begin position="6"/>
        <end position="31"/>
    </location>
</feature>
<dbReference type="Proteomes" id="UP001165586">
    <property type="component" value="Unassembled WGS sequence"/>
</dbReference>
<sequence>MIHLQLIQQFAAAFILVLCIAAAAIAILLVIRFARLIAMSRGATRWPARRRAQQRAEHLLVTRLQAEGFSSREAIDAVAETSASGDASPR</sequence>
<gene>
    <name evidence="2" type="ORF">N1032_06980</name>
</gene>
<proteinExistence type="predicted"/>
<comment type="caution">
    <text evidence="2">The sequence shown here is derived from an EMBL/GenBank/DDBJ whole genome shotgun (WGS) entry which is preliminary data.</text>
</comment>
<dbReference type="EMBL" id="JANLCJ010000002">
    <property type="protein sequence ID" value="MCS5733480.1"/>
    <property type="molecule type" value="Genomic_DNA"/>
</dbReference>
<evidence type="ECO:0000313" key="2">
    <source>
        <dbReference type="EMBL" id="MCS5733480.1"/>
    </source>
</evidence>
<keyword evidence="1" id="KW-0812">Transmembrane</keyword>
<accession>A0ABT2H0N4</accession>
<organism evidence="2 3">
    <name type="scientific">Herbiconiux daphne</name>
    <dbReference type="NCBI Taxonomy" id="2970914"/>
    <lineage>
        <taxon>Bacteria</taxon>
        <taxon>Bacillati</taxon>
        <taxon>Actinomycetota</taxon>
        <taxon>Actinomycetes</taxon>
        <taxon>Micrococcales</taxon>
        <taxon>Microbacteriaceae</taxon>
        <taxon>Herbiconiux</taxon>
    </lineage>
</organism>
<protein>
    <submittedName>
        <fullName evidence="2">Uncharacterized protein</fullName>
    </submittedName>
</protein>
<evidence type="ECO:0000256" key="1">
    <source>
        <dbReference type="SAM" id="Phobius"/>
    </source>
</evidence>
<reference evidence="2" key="1">
    <citation type="submission" date="2022-08" db="EMBL/GenBank/DDBJ databases">
        <authorList>
            <person name="Deng Y."/>
            <person name="Han X.-F."/>
            <person name="Zhang Y.-Q."/>
        </authorList>
    </citation>
    <scope>NUCLEOTIDE SEQUENCE</scope>
    <source>
        <strain evidence="2">CPCC 203386</strain>
    </source>
</reference>